<keyword evidence="1" id="KW-0812">Transmembrane</keyword>
<gene>
    <name evidence="2" type="ORF">GYA55_00445</name>
</gene>
<feature type="transmembrane region" description="Helical" evidence="1">
    <location>
        <begin position="36"/>
        <end position="54"/>
    </location>
</feature>
<organism evidence="2 3">
    <name type="scientific">SAR324 cluster bacterium</name>
    <dbReference type="NCBI Taxonomy" id="2024889"/>
    <lineage>
        <taxon>Bacteria</taxon>
        <taxon>Deltaproteobacteria</taxon>
        <taxon>SAR324 cluster</taxon>
    </lineage>
</organism>
<protein>
    <recommendedName>
        <fullName evidence="4">Glycosyltransferase RgtA/B/C/D-like domain-containing protein</fullName>
    </recommendedName>
</protein>
<dbReference type="EMBL" id="JAAZON010000015">
    <property type="protein sequence ID" value="NMC61613.1"/>
    <property type="molecule type" value="Genomic_DNA"/>
</dbReference>
<feature type="transmembrane region" description="Helical" evidence="1">
    <location>
        <begin position="245"/>
        <end position="268"/>
    </location>
</feature>
<evidence type="ECO:0008006" key="4">
    <source>
        <dbReference type="Google" id="ProtNLM"/>
    </source>
</evidence>
<feature type="non-terminal residue" evidence="2">
    <location>
        <position position="390"/>
    </location>
</feature>
<feature type="transmembrane region" description="Helical" evidence="1">
    <location>
        <begin position="161"/>
        <end position="182"/>
    </location>
</feature>
<feature type="transmembrane region" description="Helical" evidence="1">
    <location>
        <begin position="119"/>
        <end position="141"/>
    </location>
</feature>
<feature type="transmembrane region" description="Helical" evidence="1">
    <location>
        <begin position="336"/>
        <end position="357"/>
    </location>
</feature>
<dbReference type="Proteomes" id="UP000524246">
    <property type="component" value="Unassembled WGS sequence"/>
</dbReference>
<evidence type="ECO:0000313" key="2">
    <source>
        <dbReference type="EMBL" id="NMC61613.1"/>
    </source>
</evidence>
<evidence type="ECO:0000256" key="1">
    <source>
        <dbReference type="SAM" id="Phobius"/>
    </source>
</evidence>
<proteinExistence type="predicted"/>
<feature type="transmembrane region" description="Helical" evidence="1">
    <location>
        <begin position="369"/>
        <end position="388"/>
    </location>
</feature>
<feature type="transmembrane region" description="Helical" evidence="1">
    <location>
        <begin position="93"/>
        <end position="112"/>
    </location>
</feature>
<sequence length="390" mass="43286">MINFFSLFRNKTHTPIPDHFESIQALLRRLCSDPKAIICIALGIGLATRLSLVAPRTFPINDGGFWCLAAQRLIENNFALPTSISFNGQNIPFAYPPLGVYLLAFISYITGVNTISLTLWLPLGLNLITILVFSLFALRFFGPTSEFVIASLLFPLFPQSYQWFVMGGGVTRGLGFIALLLCWRACLYASNTHYSMKNSLAVGVFLAAAVLSHPSAGLWSIFGIIIFLSTGLRRFHLWQMIRPGLIAITLLSPWVVLMLARYGISPFIHAFGSGEQMNYGMLLEWSHNWGLAPVSSGLILIGITATIKNHRPQLLLFFMLGLLLDIRGLITTYGAAVSVLLAASGLAFIMQSLEMMGNNEEHSRTNLGVLSKLFCLYVFCHWFLYSIIFT</sequence>
<reference evidence="2 3" key="1">
    <citation type="journal article" date="2020" name="Biotechnol. Biofuels">
        <title>New insights from the biogas microbiome by comprehensive genome-resolved metagenomics of nearly 1600 species originating from multiple anaerobic digesters.</title>
        <authorList>
            <person name="Campanaro S."/>
            <person name="Treu L."/>
            <person name="Rodriguez-R L.M."/>
            <person name="Kovalovszki A."/>
            <person name="Ziels R.M."/>
            <person name="Maus I."/>
            <person name="Zhu X."/>
            <person name="Kougias P.G."/>
            <person name="Basile A."/>
            <person name="Luo G."/>
            <person name="Schluter A."/>
            <person name="Konstantinidis K.T."/>
            <person name="Angelidaki I."/>
        </authorList>
    </citation>
    <scope>NUCLEOTIDE SEQUENCE [LARGE SCALE GENOMIC DNA]</scope>
    <source>
        <strain evidence="2">AS27yjCOA_65</strain>
    </source>
</reference>
<feature type="transmembrane region" description="Helical" evidence="1">
    <location>
        <begin position="288"/>
        <end position="307"/>
    </location>
</feature>
<dbReference type="AlphaFoldDB" id="A0A7X9FNX4"/>
<name>A0A7X9FNX4_9DELT</name>
<keyword evidence="1" id="KW-0472">Membrane</keyword>
<evidence type="ECO:0000313" key="3">
    <source>
        <dbReference type="Proteomes" id="UP000524246"/>
    </source>
</evidence>
<comment type="caution">
    <text evidence="2">The sequence shown here is derived from an EMBL/GenBank/DDBJ whole genome shotgun (WGS) entry which is preliminary data.</text>
</comment>
<accession>A0A7X9FNX4</accession>
<keyword evidence="1" id="KW-1133">Transmembrane helix</keyword>